<evidence type="ECO:0000313" key="2">
    <source>
        <dbReference type="EMBL" id="CAE6371687.1"/>
    </source>
</evidence>
<sequence>MVEEISQVVNTTPPPSKDSSPPRPYTSDKEHPLERNLQVLHEETPHPAIPKAEPAPKANPPFSASFLWLILGTIKSHNTPLCQPTATLANPAGMSTVRVKAPEAFKGTTGYVIEHGNG</sequence>
<dbReference type="AlphaFoldDB" id="A0A8H2ZYD4"/>
<protein>
    <submittedName>
        <fullName evidence="2">Uncharacterized protein</fullName>
    </submittedName>
</protein>
<gene>
    <name evidence="2" type="ORF">RDB_LOCUS26637</name>
</gene>
<feature type="compositionally biased region" description="Basic and acidic residues" evidence="1">
    <location>
        <begin position="26"/>
        <end position="45"/>
    </location>
</feature>
<feature type="compositionally biased region" description="Pro residues" evidence="1">
    <location>
        <begin position="12"/>
        <end position="24"/>
    </location>
</feature>
<accession>A0A8H2ZYD4</accession>
<reference evidence="2" key="1">
    <citation type="submission" date="2021-01" db="EMBL/GenBank/DDBJ databases">
        <authorList>
            <person name="Kaushik A."/>
        </authorList>
    </citation>
    <scope>NUCLEOTIDE SEQUENCE</scope>
    <source>
        <strain evidence="2">AG1-1C</strain>
    </source>
</reference>
<name>A0A8H2ZYD4_9AGAM</name>
<proteinExistence type="predicted"/>
<evidence type="ECO:0000256" key="1">
    <source>
        <dbReference type="SAM" id="MobiDB-lite"/>
    </source>
</evidence>
<feature type="region of interest" description="Disordered" evidence="1">
    <location>
        <begin position="1"/>
        <end position="57"/>
    </location>
</feature>
<dbReference type="Proteomes" id="UP000663846">
    <property type="component" value="Unassembled WGS sequence"/>
</dbReference>
<dbReference type="EMBL" id="CAJMWS010000144">
    <property type="protein sequence ID" value="CAE6371687.1"/>
    <property type="molecule type" value="Genomic_DNA"/>
</dbReference>
<evidence type="ECO:0000313" key="3">
    <source>
        <dbReference type="Proteomes" id="UP000663846"/>
    </source>
</evidence>
<organism evidence="2 3">
    <name type="scientific">Rhizoctonia solani</name>
    <dbReference type="NCBI Taxonomy" id="456999"/>
    <lineage>
        <taxon>Eukaryota</taxon>
        <taxon>Fungi</taxon>
        <taxon>Dikarya</taxon>
        <taxon>Basidiomycota</taxon>
        <taxon>Agaricomycotina</taxon>
        <taxon>Agaricomycetes</taxon>
        <taxon>Cantharellales</taxon>
        <taxon>Ceratobasidiaceae</taxon>
        <taxon>Rhizoctonia</taxon>
    </lineage>
</organism>
<comment type="caution">
    <text evidence="2">The sequence shown here is derived from an EMBL/GenBank/DDBJ whole genome shotgun (WGS) entry which is preliminary data.</text>
</comment>